<gene>
    <name evidence="2" type="ORF">F4V44_19225</name>
</gene>
<dbReference type="GO" id="GO:0003824">
    <property type="term" value="F:catalytic activity"/>
    <property type="evidence" value="ECO:0007669"/>
    <property type="project" value="InterPro"/>
</dbReference>
<organism evidence="2 3">
    <name type="scientific">Niallia endozanthoxylica</name>
    <dbReference type="NCBI Taxonomy" id="2036016"/>
    <lineage>
        <taxon>Bacteria</taxon>
        <taxon>Bacillati</taxon>
        <taxon>Bacillota</taxon>
        <taxon>Bacilli</taxon>
        <taxon>Bacillales</taxon>
        <taxon>Bacillaceae</taxon>
        <taxon>Niallia</taxon>
    </lineage>
</organism>
<dbReference type="GO" id="GO:0030151">
    <property type="term" value="F:molybdenum ion binding"/>
    <property type="evidence" value="ECO:0007669"/>
    <property type="project" value="InterPro"/>
</dbReference>
<name>A0A5J5HIA3_9BACI</name>
<dbReference type="InterPro" id="IPR005163">
    <property type="entry name" value="Tri_helical_YiiM-like"/>
</dbReference>
<evidence type="ECO:0000313" key="2">
    <source>
        <dbReference type="EMBL" id="KAA9019483.1"/>
    </source>
</evidence>
<dbReference type="Gene3D" id="2.40.33.20">
    <property type="entry name" value="PK beta-barrel domain-like"/>
    <property type="match status" value="1"/>
</dbReference>
<comment type="caution">
    <text evidence="2">The sequence shown here is derived from an EMBL/GenBank/DDBJ whole genome shotgun (WGS) entry which is preliminary data.</text>
</comment>
<proteinExistence type="predicted"/>
<dbReference type="PANTHER" id="PTHR30212:SF2">
    <property type="entry name" value="PROTEIN YIIM"/>
    <property type="match status" value="1"/>
</dbReference>
<keyword evidence="3" id="KW-1185">Reference proteome</keyword>
<feature type="domain" description="MOSC" evidence="1">
    <location>
        <begin position="37"/>
        <end position="172"/>
    </location>
</feature>
<dbReference type="EMBL" id="VYKL01000031">
    <property type="protein sequence ID" value="KAA9019483.1"/>
    <property type="molecule type" value="Genomic_DNA"/>
</dbReference>
<dbReference type="GO" id="GO:0030170">
    <property type="term" value="F:pyridoxal phosphate binding"/>
    <property type="evidence" value="ECO:0007669"/>
    <property type="project" value="InterPro"/>
</dbReference>
<dbReference type="OrthoDB" id="9786134at2"/>
<dbReference type="InterPro" id="IPR011037">
    <property type="entry name" value="Pyrv_Knase-like_insert_dom_sf"/>
</dbReference>
<protein>
    <submittedName>
        <fullName evidence="2">MOSC domain-containing protein</fullName>
    </submittedName>
</protein>
<dbReference type="Pfam" id="PF03473">
    <property type="entry name" value="MOSC"/>
    <property type="match status" value="1"/>
</dbReference>
<accession>A0A5J5HIA3</accession>
<dbReference type="Proteomes" id="UP000326671">
    <property type="component" value="Unassembled WGS sequence"/>
</dbReference>
<dbReference type="InterPro" id="IPR052353">
    <property type="entry name" value="Benzoxazolinone_Detox_Enz"/>
</dbReference>
<dbReference type="AlphaFoldDB" id="A0A5J5HIA3"/>
<dbReference type="InterPro" id="IPR005302">
    <property type="entry name" value="MoCF_Sase_C"/>
</dbReference>
<dbReference type="SUPFAM" id="SSF50800">
    <property type="entry name" value="PK beta-barrel domain-like"/>
    <property type="match status" value="1"/>
</dbReference>
<sequence>MQKPYIEKLFAGKVKKLGSLHAATLMEREWETGMFKERMIGEIWLEKTGLIGDEVADTKNHGGVEKALFAYPIKHYDDWRKEPKLETIEVGAMGENLAVSQMEESSVCVGDTYQFGDAVIQVSQPRQPCWKPARRFRLIDFAIQIQQSGRTGWYFRVLKEAFVHDKQELVLLDRPYPQWTISKCNEVMHMKKDDIRLAKKLASCELLALNWKQTLQKRATGEISPVDKRVFGPNKVSF</sequence>
<reference evidence="2 3" key="1">
    <citation type="submission" date="2019-09" db="EMBL/GenBank/DDBJ databases">
        <title>Whole genome sequences of isolates from the Mars Exploration Rovers.</title>
        <authorList>
            <person name="Seuylemezian A."/>
            <person name="Vaishampayan P."/>
        </authorList>
    </citation>
    <scope>NUCLEOTIDE SEQUENCE [LARGE SCALE GENOMIC DNA]</scope>
    <source>
        <strain evidence="2 3">MER_TA_151</strain>
    </source>
</reference>
<dbReference type="PROSITE" id="PS51340">
    <property type="entry name" value="MOSC"/>
    <property type="match status" value="1"/>
</dbReference>
<dbReference type="RefSeq" id="WP_150441640.1">
    <property type="nucleotide sequence ID" value="NZ_VYKL01000031.1"/>
</dbReference>
<dbReference type="Pfam" id="PF03475">
    <property type="entry name" value="YiiM_3-alpha"/>
    <property type="match status" value="1"/>
</dbReference>
<dbReference type="PANTHER" id="PTHR30212">
    <property type="entry name" value="PROTEIN YIIM"/>
    <property type="match status" value="1"/>
</dbReference>
<evidence type="ECO:0000259" key="1">
    <source>
        <dbReference type="PROSITE" id="PS51340"/>
    </source>
</evidence>
<evidence type="ECO:0000313" key="3">
    <source>
        <dbReference type="Proteomes" id="UP000326671"/>
    </source>
</evidence>